<keyword evidence="5" id="KW-1185">Reference proteome</keyword>
<keyword evidence="2" id="KW-1133">Transmembrane helix</keyword>
<proteinExistence type="predicted"/>
<keyword evidence="2" id="KW-0472">Membrane</keyword>
<accession>A0A8C1MXF3</accession>
<dbReference type="OMA" id="GLHTCTS"/>
<reference evidence="4" key="2">
    <citation type="submission" date="2025-09" db="UniProtKB">
        <authorList>
            <consortium name="Ensembl"/>
        </authorList>
    </citation>
    <scope>IDENTIFICATION</scope>
</reference>
<evidence type="ECO:0000256" key="1">
    <source>
        <dbReference type="SAM" id="MobiDB-lite"/>
    </source>
</evidence>
<evidence type="ECO:0000313" key="4">
    <source>
        <dbReference type="Ensembl" id="ENSCCRP00010082328.1"/>
    </source>
</evidence>
<feature type="region of interest" description="Disordered" evidence="1">
    <location>
        <begin position="125"/>
        <end position="175"/>
    </location>
</feature>
<feature type="compositionally biased region" description="Polar residues" evidence="1">
    <location>
        <begin position="140"/>
        <end position="165"/>
    </location>
</feature>
<sequence>MDRRVFVLFCLLTAVRSEEPSKPVITVDTGSMDLKCKDGTFSADIDTIKMNYESSGLHTCTSNTCSEDDVGNCPTETIKIKILNAENLIQLDMGALVTLLVANITVTVLIGWAFYSICTQPKARGSYQGNKASDRVNLIENPSRSGGDTYQRLNTRTDEYSSLQPQRKHKNKQSV</sequence>
<dbReference type="AlphaFoldDB" id="A0A8C1MXF3"/>
<protein>
    <submittedName>
        <fullName evidence="4">Uncharacterized protein</fullName>
    </submittedName>
</protein>
<keyword evidence="3" id="KW-0732">Signal</keyword>
<feature type="signal peptide" evidence="3">
    <location>
        <begin position="1"/>
        <end position="17"/>
    </location>
</feature>
<keyword evidence="2" id="KW-0812">Transmembrane</keyword>
<feature type="compositionally biased region" description="Basic residues" evidence="1">
    <location>
        <begin position="166"/>
        <end position="175"/>
    </location>
</feature>
<evidence type="ECO:0000256" key="2">
    <source>
        <dbReference type="SAM" id="Phobius"/>
    </source>
</evidence>
<name>A0A8C1MXF3_CYPCA</name>
<organism evidence="4 5">
    <name type="scientific">Cyprinus carpio</name>
    <name type="common">Common carp</name>
    <dbReference type="NCBI Taxonomy" id="7962"/>
    <lineage>
        <taxon>Eukaryota</taxon>
        <taxon>Metazoa</taxon>
        <taxon>Chordata</taxon>
        <taxon>Craniata</taxon>
        <taxon>Vertebrata</taxon>
        <taxon>Euteleostomi</taxon>
        <taxon>Actinopterygii</taxon>
        <taxon>Neopterygii</taxon>
        <taxon>Teleostei</taxon>
        <taxon>Ostariophysi</taxon>
        <taxon>Cypriniformes</taxon>
        <taxon>Cyprinidae</taxon>
        <taxon>Cyprininae</taxon>
        <taxon>Cyprinus</taxon>
    </lineage>
</organism>
<feature type="transmembrane region" description="Helical" evidence="2">
    <location>
        <begin position="93"/>
        <end position="115"/>
    </location>
</feature>
<evidence type="ECO:0000256" key="3">
    <source>
        <dbReference type="SAM" id="SignalP"/>
    </source>
</evidence>
<dbReference type="Ensembl" id="ENSCCRT00010091334.1">
    <property type="protein sequence ID" value="ENSCCRP00010082328.1"/>
    <property type="gene ID" value="ENSCCRG00010035988.1"/>
</dbReference>
<feature type="chain" id="PRO_5034359708" evidence="3">
    <location>
        <begin position="18"/>
        <end position="175"/>
    </location>
</feature>
<dbReference type="Proteomes" id="UP000694427">
    <property type="component" value="Unplaced"/>
</dbReference>
<reference evidence="4" key="1">
    <citation type="submission" date="2025-08" db="UniProtKB">
        <authorList>
            <consortium name="Ensembl"/>
        </authorList>
    </citation>
    <scope>IDENTIFICATION</scope>
</reference>
<evidence type="ECO:0000313" key="5">
    <source>
        <dbReference type="Proteomes" id="UP000694427"/>
    </source>
</evidence>